<keyword evidence="1" id="KW-0479">Metal-binding</keyword>
<feature type="transmembrane region" description="Helical" evidence="6">
    <location>
        <begin position="238"/>
        <end position="258"/>
    </location>
</feature>
<evidence type="ECO:0000256" key="6">
    <source>
        <dbReference type="SAM" id="Phobius"/>
    </source>
</evidence>
<feature type="domain" description="RING-type" evidence="7">
    <location>
        <begin position="123"/>
        <end position="166"/>
    </location>
</feature>
<gene>
    <name evidence="8" type="ORF">TEA_010219</name>
</gene>
<evidence type="ECO:0000256" key="4">
    <source>
        <dbReference type="PROSITE-ProRule" id="PRU00175"/>
    </source>
</evidence>
<evidence type="ECO:0000313" key="8">
    <source>
        <dbReference type="EMBL" id="THG16452.1"/>
    </source>
</evidence>
<dbReference type="EMBL" id="SDRB02004075">
    <property type="protein sequence ID" value="THG16452.1"/>
    <property type="molecule type" value="Genomic_DNA"/>
</dbReference>
<evidence type="ECO:0000259" key="7">
    <source>
        <dbReference type="PROSITE" id="PS50089"/>
    </source>
</evidence>
<dbReference type="InterPro" id="IPR017907">
    <property type="entry name" value="Znf_RING_CS"/>
</dbReference>
<dbReference type="SMART" id="SM00184">
    <property type="entry name" value="RING"/>
    <property type="match status" value="1"/>
</dbReference>
<dbReference type="PROSITE" id="PS00518">
    <property type="entry name" value="ZF_RING_1"/>
    <property type="match status" value="1"/>
</dbReference>
<dbReference type="Pfam" id="PF13445">
    <property type="entry name" value="zf-RING_UBOX"/>
    <property type="match status" value="1"/>
</dbReference>
<sequence length="382" mass="43508">METLNRVRERSRGPEIDFNDEIRNPNTIVGERRRRSEDTEEDHLDCLVRERSDGFGNPDRDEVDGERIGEVKNPSDLGRERSGEMEEPDVVAEGIGNGNNEVRERKSEEVVRERETPPDDDCCAICFEGFTIPCKTNCGHWFCASCILMFWNYSSALQRCKCPICSRLISKLIPEASLSLRREEDVVQVLKKVQGYNRLFVGGAHGFIMKVYQLPLFFRRYFGGLMDPDRFRLNYYTARLIALLLTVFYEICGFDFIPTGALGVRRVFEYSAIALVVILFLVGICHRMSFLCNESPSLILVLQHLPSYPDPISNLVLCPFEAANGETFASAFLSSFIRAYFDRCSKSLRPVARFSSIARFTPATWFTPIVVHSSNLVAKSEL</sequence>
<dbReference type="PROSITE" id="PS50089">
    <property type="entry name" value="ZF_RING_2"/>
    <property type="match status" value="1"/>
</dbReference>
<proteinExistence type="predicted"/>
<evidence type="ECO:0000256" key="2">
    <source>
        <dbReference type="ARBA" id="ARBA00022771"/>
    </source>
</evidence>
<keyword evidence="9" id="KW-1185">Reference proteome</keyword>
<dbReference type="InterPro" id="IPR027370">
    <property type="entry name" value="Znf-RING_euk"/>
</dbReference>
<feature type="transmembrane region" description="Helical" evidence="6">
    <location>
        <begin position="270"/>
        <end position="290"/>
    </location>
</feature>
<organism evidence="8 9">
    <name type="scientific">Camellia sinensis var. sinensis</name>
    <name type="common">China tea</name>
    <dbReference type="NCBI Taxonomy" id="542762"/>
    <lineage>
        <taxon>Eukaryota</taxon>
        <taxon>Viridiplantae</taxon>
        <taxon>Streptophyta</taxon>
        <taxon>Embryophyta</taxon>
        <taxon>Tracheophyta</taxon>
        <taxon>Spermatophyta</taxon>
        <taxon>Magnoliopsida</taxon>
        <taxon>eudicotyledons</taxon>
        <taxon>Gunneridae</taxon>
        <taxon>Pentapetalae</taxon>
        <taxon>asterids</taxon>
        <taxon>Ericales</taxon>
        <taxon>Theaceae</taxon>
        <taxon>Camellia</taxon>
    </lineage>
</organism>
<dbReference type="GO" id="GO:0061630">
    <property type="term" value="F:ubiquitin protein ligase activity"/>
    <property type="evidence" value="ECO:0007669"/>
    <property type="project" value="InterPro"/>
</dbReference>
<keyword evidence="3" id="KW-0862">Zinc</keyword>
<dbReference type="PANTHER" id="PTHR22894:SF6">
    <property type="entry name" value="E3 UBIQUITIN-PROTEIN LIGASE RNF170-LIKE ISOFORM X1"/>
    <property type="match status" value="1"/>
</dbReference>
<accession>A0A4S4EJU1</accession>
<feature type="compositionally biased region" description="Basic and acidic residues" evidence="5">
    <location>
        <begin position="44"/>
        <end position="53"/>
    </location>
</feature>
<dbReference type="InterPro" id="IPR001841">
    <property type="entry name" value="Znf_RING"/>
</dbReference>
<dbReference type="PANTHER" id="PTHR22894">
    <property type="entry name" value="RING-TYPE DOMAIN-CONTAINING PROTEIN"/>
    <property type="match status" value="1"/>
</dbReference>
<reference evidence="8 9" key="1">
    <citation type="journal article" date="2018" name="Proc. Natl. Acad. Sci. U.S.A.">
        <title>Draft genome sequence of Camellia sinensis var. sinensis provides insights into the evolution of the tea genome and tea quality.</title>
        <authorList>
            <person name="Wei C."/>
            <person name="Yang H."/>
            <person name="Wang S."/>
            <person name="Zhao J."/>
            <person name="Liu C."/>
            <person name="Gao L."/>
            <person name="Xia E."/>
            <person name="Lu Y."/>
            <person name="Tai Y."/>
            <person name="She G."/>
            <person name="Sun J."/>
            <person name="Cao H."/>
            <person name="Tong W."/>
            <person name="Gao Q."/>
            <person name="Li Y."/>
            <person name="Deng W."/>
            <person name="Jiang X."/>
            <person name="Wang W."/>
            <person name="Chen Q."/>
            <person name="Zhang S."/>
            <person name="Li H."/>
            <person name="Wu J."/>
            <person name="Wang P."/>
            <person name="Li P."/>
            <person name="Shi C."/>
            <person name="Zheng F."/>
            <person name="Jian J."/>
            <person name="Huang B."/>
            <person name="Shan D."/>
            <person name="Shi M."/>
            <person name="Fang C."/>
            <person name="Yue Y."/>
            <person name="Li F."/>
            <person name="Li D."/>
            <person name="Wei S."/>
            <person name="Han B."/>
            <person name="Jiang C."/>
            <person name="Yin Y."/>
            <person name="Xia T."/>
            <person name="Zhang Z."/>
            <person name="Bennetzen J.L."/>
            <person name="Zhao S."/>
            <person name="Wan X."/>
        </authorList>
    </citation>
    <scope>NUCLEOTIDE SEQUENCE [LARGE SCALE GENOMIC DNA]</scope>
    <source>
        <strain evidence="9">cv. Shuchazao</strain>
        <tissue evidence="8">Leaf</tissue>
    </source>
</reference>
<evidence type="ECO:0000256" key="3">
    <source>
        <dbReference type="ARBA" id="ARBA00022833"/>
    </source>
</evidence>
<feature type="region of interest" description="Disordered" evidence="5">
    <location>
        <begin position="1"/>
        <end position="87"/>
    </location>
</feature>
<evidence type="ECO:0000256" key="5">
    <source>
        <dbReference type="SAM" id="MobiDB-lite"/>
    </source>
</evidence>
<keyword evidence="6" id="KW-1133">Transmembrane helix</keyword>
<keyword evidence="6" id="KW-0472">Membrane</keyword>
<dbReference type="Proteomes" id="UP000306102">
    <property type="component" value="Unassembled WGS sequence"/>
</dbReference>
<dbReference type="SUPFAM" id="SSF57850">
    <property type="entry name" value="RING/U-box"/>
    <property type="match status" value="1"/>
</dbReference>
<evidence type="ECO:0000313" key="9">
    <source>
        <dbReference type="Proteomes" id="UP000306102"/>
    </source>
</evidence>
<keyword evidence="2 4" id="KW-0863">Zinc-finger</keyword>
<feature type="compositionally biased region" description="Basic and acidic residues" evidence="5">
    <location>
        <begin position="1"/>
        <end position="23"/>
    </location>
</feature>
<dbReference type="AlphaFoldDB" id="A0A4S4EJU1"/>
<keyword evidence="6" id="KW-0812">Transmembrane</keyword>
<dbReference type="STRING" id="542762.A0A4S4EJU1"/>
<protein>
    <recommendedName>
        <fullName evidence="7">RING-type domain-containing protein</fullName>
    </recommendedName>
</protein>
<evidence type="ECO:0000256" key="1">
    <source>
        <dbReference type="ARBA" id="ARBA00022723"/>
    </source>
</evidence>
<dbReference type="InterPro" id="IPR013083">
    <property type="entry name" value="Znf_RING/FYVE/PHD"/>
</dbReference>
<name>A0A4S4EJU1_CAMSN</name>
<dbReference type="GO" id="GO:0008270">
    <property type="term" value="F:zinc ion binding"/>
    <property type="evidence" value="ECO:0007669"/>
    <property type="project" value="UniProtKB-KW"/>
</dbReference>
<comment type="caution">
    <text evidence="8">The sequence shown here is derived from an EMBL/GenBank/DDBJ whole genome shotgun (WGS) entry which is preliminary data.</text>
</comment>
<dbReference type="InterPro" id="IPR038896">
    <property type="entry name" value="RNF170"/>
</dbReference>
<dbReference type="Gene3D" id="3.30.40.10">
    <property type="entry name" value="Zinc/RING finger domain, C3HC4 (zinc finger)"/>
    <property type="match status" value="1"/>
</dbReference>